<organism evidence="2 3">
    <name type="scientific">Lacihabitans soyangensis</name>
    <dbReference type="NCBI Taxonomy" id="869394"/>
    <lineage>
        <taxon>Bacteria</taxon>
        <taxon>Pseudomonadati</taxon>
        <taxon>Bacteroidota</taxon>
        <taxon>Cytophagia</taxon>
        <taxon>Cytophagales</taxon>
        <taxon>Leadbetterellaceae</taxon>
        <taxon>Lacihabitans</taxon>
    </lineage>
</organism>
<dbReference type="HAMAP" id="MF_02088">
    <property type="entry name" value="Q_prec_transport"/>
    <property type="match status" value="1"/>
</dbReference>
<evidence type="ECO:0000313" key="2">
    <source>
        <dbReference type="EMBL" id="MCP9765046.1"/>
    </source>
</evidence>
<keyword evidence="1" id="KW-0813">Transport</keyword>
<feature type="transmembrane region" description="Helical" evidence="1">
    <location>
        <begin position="215"/>
        <end position="236"/>
    </location>
</feature>
<comment type="subcellular location">
    <subcellularLocation>
        <location evidence="1">Cell membrane</location>
        <topology evidence="1">Multi-pass membrane protein</topology>
    </subcellularLocation>
</comment>
<dbReference type="NCBIfam" id="TIGR00697">
    <property type="entry name" value="queuosine precursor transporter"/>
    <property type="match status" value="1"/>
</dbReference>
<evidence type="ECO:0000256" key="1">
    <source>
        <dbReference type="HAMAP-Rule" id="MF_02088"/>
    </source>
</evidence>
<reference evidence="2 3" key="1">
    <citation type="submission" date="2018-11" db="EMBL/GenBank/DDBJ databases">
        <title>Novel bacteria species description.</title>
        <authorList>
            <person name="Han J.-H."/>
        </authorList>
    </citation>
    <scope>NUCLEOTIDE SEQUENCE [LARGE SCALE GENOMIC DNA]</scope>
    <source>
        <strain evidence="2 3">KCTC23259</strain>
    </source>
</reference>
<feature type="transmembrane region" description="Helical" evidence="1">
    <location>
        <begin position="85"/>
        <end position="103"/>
    </location>
</feature>
<feature type="transmembrane region" description="Helical" evidence="1">
    <location>
        <begin position="181"/>
        <end position="203"/>
    </location>
</feature>
<dbReference type="RefSeq" id="WP_255038732.1">
    <property type="nucleotide sequence ID" value="NZ_RJUF01000180.1"/>
</dbReference>
<keyword evidence="1" id="KW-0812">Transmembrane</keyword>
<protein>
    <recommendedName>
        <fullName evidence="1">Probable queuosine precursor transporter</fullName>
        <shortName evidence="1">Q precursor transporter</shortName>
    </recommendedName>
</protein>
<accession>A0AAE3H6T0</accession>
<dbReference type="Pfam" id="PF02592">
    <property type="entry name" value="Vut_1"/>
    <property type="match status" value="1"/>
</dbReference>
<comment type="caution">
    <text evidence="2">The sequence shown here is derived from an EMBL/GenBank/DDBJ whole genome shotgun (WGS) entry which is preliminary data.</text>
</comment>
<evidence type="ECO:0000313" key="3">
    <source>
        <dbReference type="Proteomes" id="UP001204144"/>
    </source>
</evidence>
<keyword evidence="1" id="KW-0472">Membrane</keyword>
<dbReference type="PANTHER" id="PTHR34300">
    <property type="entry name" value="QUEUOSINE PRECURSOR TRANSPORTER-RELATED"/>
    <property type="match status" value="1"/>
</dbReference>
<dbReference type="GO" id="GO:0022857">
    <property type="term" value="F:transmembrane transporter activity"/>
    <property type="evidence" value="ECO:0007669"/>
    <property type="project" value="UniProtKB-UniRule"/>
</dbReference>
<feature type="transmembrane region" description="Helical" evidence="1">
    <location>
        <begin position="7"/>
        <end position="32"/>
    </location>
</feature>
<dbReference type="EMBL" id="RJUF01000180">
    <property type="protein sequence ID" value="MCP9765046.1"/>
    <property type="molecule type" value="Genomic_DNA"/>
</dbReference>
<dbReference type="PANTHER" id="PTHR34300:SF2">
    <property type="entry name" value="QUEUOSINE PRECURSOR TRANSPORTER-RELATED"/>
    <property type="match status" value="1"/>
</dbReference>
<feature type="transmembrane region" description="Helical" evidence="1">
    <location>
        <begin position="139"/>
        <end position="160"/>
    </location>
</feature>
<keyword evidence="1" id="KW-1003">Cell membrane</keyword>
<comment type="similarity">
    <text evidence="1">Belongs to the vitamin uptake transporter (VUT/ECF) (TC 2.A.88) family. Q precursor transporter subfamily.</text>
</comment>
<comment type="function">
    <text evidence="1">Involved in the import of queuosine (Q) precursors, required for Q precursor salvage.</text>
</comment>
<proteinExistence type="inferred from homology"/>
<name>A0AAE3H6T0_9BACT</name>
<dbReference type="InterPro" id="IPR003744">
    <property type="entry name" value="YhhQ"/>
</dbReference>
<dbReference type="GO" id="GO:0005886">
    <property type="term" value="C:plasma membrane"/>
    <property type="evidence" value="ECO:0007669"/>
    <property type="project" value="UniProtKB-SubCell"/>
</dbReference>
<keyword evidence="3" id="KW-1185">Reference proteome</keyword>
<keyword evidence="1" id="KW-1133">Transmembrane helix</keyword>
<sequence length="255" mass="28427">MIGSKKQILFIVLCGIFITNALVAEIIGAKIFSLEGVFGLRPAQLDLLGYKLDFNLTAGVLNWPIVFIISDIINEYYGVKGVKIISYLTAALIAYAFMILYGATSLPPAQFWLDINSVDGQGKSLNINNAFGLILRQGMGIMLGSIIAFLFGQILDALIFRKLRQMTTNKFLWIRATGSTLVSQLIDSFVVLFIAFFVFGKWPMSQVLAVASVNYIYKFIIAVMMTPVIYLIHFAVDKYLGKQESDELIEKATYQ</sequence>
<dbReference type="AlphaFoldDB" id="A0AAE3H6T0"/>
<feature type="transmembrane region" description="Helical" evidence="1">
    <location>
        <begin position="52"/>
        <end position="73"/>
    </location>
</feature>
<gene>
    <name evidence="2" type="ORF">EGI31_19100</name>
</gene>
<dbReference type="Proteomes" id="UP001204144">
    <property type="component" value="Unassembled WGS sequence"/>
</dbReference>